<dbReference type="EMBL" id="CP001034">
    <property type="protein sequence ID" value="ACB86339.1"/>
    <property type="molecule type" value="Genomic_DNA"/>
</dbReference>
<dbReference type="STRING" id="457570.Nther_2791"/>
<evidence type="ECO:0000313" key="4">
    <source>
        <dbReference type="EMBL" id="ACB86339.1"/>
    </source>
</evidence>
<dbReference type="CDD" id="cd03886">
    <property type="entry name" value="M20_Acy1"/>
    <property type="match status" value="1"/>
</dbReference>
<dbReference type="HOGENOM" id="CLU_023257_0_1_9"/>
<dbReference type="EC" id="3.5.1.32" evidence="4"/>
<gene>
    <name evidence="4" type="ordered locus">Nther_2791</name>
</gene>
<reference evidence="4 5" key="1">
    <citation type="submission" date="2008-04" db="EMBL/GenBank/DDBJ databases">
        <title>Complete sequence of chromosome of Natranaerobius thermophilus JW/NM-WN-LF.</title>
        <authorList>
            <consortium name="US DOE Joint Genome Institute"/>
            <person name="Copeland A."/>
            <person name="Lucas S."/>
            <person name="Lapidus A."/>
            <person name="Glavina del Rio T."/>
            <person name="Dalin E."/>
            <person name="Tice H."/>
            <person name="Bruce D."/>
            <person name="Goodwin L."/>
            <person name="Pitluck S."/>
            <person name="Chertkov O."/>
            <person name="Brettin T."/>
            <person name="Detter J.C."/>
            <person name="Han C."/>
            <person name="Kuske C.R."/>
            <person name="Schmutz J."/>
            <person name="Larimer F."/>
            <person name="Land M."/>
            <person name="Hauser L."/>
            <person name="Kyrpides N."/>
            <person name="Lykidis A."/>
            <person name="Mesbah N.M."/>
            <person name="Wiegel J."/>
        </authorList>
    </citation>
    <scope>NUCLEOTIDE SEQUENCE [LARGE SCALE GENOMIC DNA]</scope>
    <source>
        <strain evidence="5">ATCC BAA-1301 / DSM 18059 / JW/NM-WN-LF</strain>
    </source>
</reference>
<keyword evidence="1 4" id="KW-0378">Hydrolase</keyword>
<evidence type="ECO:0000259" key="3">
    <source>
        <dbReference type="Pfam" id="PF07687"/>
    </source>
</evidence>
<name>B2A2X1_NATTJ</name>
<dbReference type="eggNOG" id="COG1473">
    <property type="taxonomic scope" value="Bacteria"/>
</dbReference>
<dbReference type="PIRSF" id="PIRSF005962">
    <property type="entry name" value="Pept_M20D_amidohydro"/>
    <property type="match status" value="1"/>
</dbReference>
<dbReference type="SUPFAM" id="SSF53187">
    <property type="entry name" value="Zn-dependent exopeptidases"/>
    <property type="match status" value="1"/>
</dbReference>
<evidence type="ECO:0000313" key="5">
    <source>
        <dbReference type="Proteomes" id="UP000001683"/>
    </source>
</evidence>
<protein>
    <submittedName>
        <fullName evidence="4">Amidohydrolase</fullName>
        <ecNumber evidence="4">3.5.1.32</ecNumber>
    </submittedName>
</protein>
<reference evidence="4 5" key="2">
    <citation type="journal article" date="2011" name="J. Bacteriol.">
        <title>Complete genome sequence of the anaerobic, halophilic alkalithermophile Natranaerobius thermophilus JW/NM-WN-LF.</title>
        <authorList>
            <person name="Zhao B."/>
            <person name="Mesbah N.M."/>
            <person name="Dalin E."/>
            <person name="Goodwin L."/>
            <person name="Nolan M."/>
            <person name="Pitluck S."/>
            <person name="Chertkov O."/>
            <person name="Brettin T.S."/>
            <person name="Han J."/>
            <person name="Larimer F.W."/>
            <person name="Land M.L."/>
            <person name="Hauser L."/>
            <person name="Kyrpides N."/>
            <person name="Wiegel J."/>
        </authorList>
    </citation>
    <scope>NUCLEOTIDE SEQUENCE [LARGE SCALE GENOMIC DNA]</scope>
    <source>
        <strain evidence="5">ATCC BAA-1301 / DSM 18059 / JW/NM-WN-LF</strain>
    </source>
</reference>
<feature type="domain" description="Peptidase M20 dimerisation" evidence="3">
    <location>
        <begin position="188"/>
        <end position="278"/>
    </location>
</feature>
<keyword evidence="2" id="KW-0479">Metal-binding</keyword>
<dbReference type="KEGG" id="nth:Nther_2791"/>
<evidence type="ECO:0000256" key="1">
    <source>
        <dbReference type="ARBA" id="ARBA00022801"/>
    </source>
</evidence>
<dbReference type="Pfam" id="PF07687">
    <property type="entry name" value="M20_dimer"/>
    <property type="match status" value="1"/>
</dbReference>
<feature type="binding site" evidence="2">
    <location>
        <position position="104"/>
    </location>
    <ligand>
        <name>Mn(2+)</name>
        <dbReference type="ChEBI" id="CHEBI:29035"/>
        <label>2</label>
    </ligand>
</feature>
<dbReference type="InterPro" id="IPR017439">
    <property type="entry name" value="Amidohydrolase"/>
</dbReference>
<dbReference type="Pfam" id="PF01546">
    <property type="entry name" value="Peptidase_M20"/>
    <property type="match status" value="1"/>
</dbReference>
<organism evidence="4 5">
    <name type="scientific">Natranaerobius thermophilus (strain ATCC BAA-1301 / DSM 18059 / JW/NM-WN-LF)</name>
    <dbReference type="NCBI Taxonomy" id="457570"/>
    <lineage>
        <taxon>Bacteria</taxon>
        <taxon>Bacillati</taxon>
        <taxon>Bacillota</taxon>
        <taxon>Clostridia</taxon>
        <taxon>Natranaerobiales</taxon>
        <taxon>Natranaerobiaceae</taxon>
        <taxon>Natranaerobius</taxon>
    </lineage>
</organism>
<dbReference type="PANTHER" id="PTHR11014:SF63">
    <property type="entry name" value="METALLOPEPTIDASE, PUTATIVE (AFU_ORTHOLOGUE AFUA_6G09600)-RELATED"/>
    <property type="match status" value="1"/>
</dbReference>
<comment type="cofactor">
    <cofactor evidence="2">
        <name>Mn(2+)</name>
        <dbReference type="ChEBI" id="CHEBI:29035"/>
    </cofactor>
    <text evidence="2">The Mn(2+) ion enhances activity.</text>
</comment>
<feature type="binding site" evidence="2">
    <location>
        <position position="362"/>
    </location>
    <ligand>
        <name>Mn(2+)</name>
        <dbReference type="ChEBI" id="CHEBI:29035"/>
        <label>2</label>
    </ligand>
</feature>
<feature type="binding site" evidence="2">
    <location>
        <position position="102"/>
    </location>
    <ligand>
        <name>Mn(2+)</name>
        <dbReference type="ChEBI" id="CHEBI:29035"/>
        <label>2</label>
    </ligand>
</feature>
<dbReference type="GO" id="GO:0019877">
    <property type="term" value="P:diaminopimelate biosynthetic process"/>
    <property type="evidence" value="ECO:0007669"/>
    <property type="project" value="UniProtKB-ARBA"/>
</dbReference>
<dbReference type="AlphaFoldDB" id="B2A2X1"/>
<dbReference type="GO" id="GO:0046872">
    <property type="term" value="F:metal ion binding"/>
    <property type="evidence" value="ECO:0007669"/>
    <property type="project" value="UniProtKB-KW"/>
</dbReference>
<feature type="binding site" evidence="2">
    <location>
        <position position="163"/>
    </location>
    <ligand>
        <name>Mn(2+)</name>
        <dbReference type="ChEBI" id="CHEBI:29035"/>
        <label>2</label>
    </ligand>
</feature>
<proteinExistence type="predicted"/>
<sequence>MNQLISESTQIKDSLIQWRRDIHSYPELGMQEEKTSNLVQEKIYSMGIEPKNGVGKTGVLGLIEGENPGPTIGLRADMDALNMNDEKNVSYASEISGMAHSCGHDAHTAMLLGAAWILKNNPPKYGNVKLIFQPGEEGFFGAKKMIEDGALEEPKVDAIGGLHVNTTIPTGSIMYAESQVCAAADFIEIEIIGQGGHAAHPHLTKDPVPVAGEVLSSLQRIISRNVDPLDSGVITIGQIHGGSANNIIPESVKLGGTVRTLNPEIRNNMEARIESVVSGITQAHGLDYKFKYTYMYPSVNNADQMVDLLAKTSHDLLGKENVLVTKPSMGGEDFSFFTERVPGVFFRLGVRNEEKGITYPGHHPLFDIDEEALPIGSAIMAGLALNYLNQ</sequence>
<keyword evidence="5" id="KW-1185">Reference proteome</keyword>
<keyword evidence="2" id="KW-0464">Manganese</keyword>
<dbReference type="InterPro" id="IPR002933">
    <property type="entry name" value="Peptidase_M20"/>
</dbReference>
<dbReference type="Gene3D" id="3.30.70.360">
    <property type="match status" value="1"/>
</dbReference>
<dbReference type="FunCoup" id="B2A2X1">
    <property type="interactions" value="148"/>
</dbReference>
<accession>B2A2X1</accession>
<dbReference type="InParanoid" id="B2A2X1"/>
<dbReference type="SUPFAM" id="SSF55031">
    <property type="entry name" value="Bacterial exopeptidase dimerisation domain"/>
    <property type="match status" value="1"/>
</dbReference>
<evidence type="ECO:0000256" key="2">
    <source>
        <dbReference type="PIRSR" id="PIRSR005962-1"/>
    </source>
</evidence>
<feature type="binding site" evidence="2">
    <location>
        <position position="137"/>
    </location>
    <ligand>
        <name>Mn(2+)</name>
        <dbReference type="ChEBI" id="CHEBI:29035"/>
        <label>2</label>
    </ligand>
</feature>
<dbReference type="GO" id="GO:0050118">
    <property type="term" value="F:N-acetyldiaminopimelate deacetylase activity"/>
    <property type="evidence" value="ECO:0007669"/>
    <property type="project" value="UniProtKB-ARBA"/>
</dbReference>
<dbReference type="InterPro" id="IPR036264">
    <property type="entry name" value="Bact_exopeptidase_dim_dom"/>
</dbReference>
<dbReference type="NCBIfam" id="TIGR01891">
    <property type="entry name" value="amidohydrolases"/>
    <property type="match status" value="1"/>
</dbReference>
<dbReference type="FunFam" id="3.30.70.360:FF:000001">
    <property type="entry name" value="N-acetyldiaminopimelate deacetylase"/>
    <property type="match status" value="1"/>
</dbReference>
<dbReference type="InterPro" id="IPR011650">
    <property type="entry name" value="Peptidase_M20_dimer"/>
</dbReference>
<dbReference type="Proteomes" id="UP000001683">
    <property type="component" value="Chromosome"/>
</dbReference>
<dbReference type="Gene3D" id="3.40.630.10">
    <property type="entry name" value="Zn peptidases"/>
    <property type="match status" value="1"/>
</dbReference>
<dbReference type="PANTHER" id="PTHR11014">
    <property type="entry name" value="PEPTIDASE M20 FAMILY MEMBER"/>
    <property type="match status" value="1"/>
</dbReference>
<dbReference type="GO" id="GO:0047980">
    <property type="term" value="F:hippurate hydrolase activity"/>
    <property type="evidence" value="ECO:0007669"/>
    <property type="project" value="UniProtKB-EC"/>
</dbReference>
<dbReference type="RefSeq" id="WP_012449172.1">
    <property type="nucleotide sequence ID" value="NC_010718.1"/>
</dbReference>